<feature type="signal peptide" evidence="6">
    <location>
        <begin position="1"/>
        <end position="27"/>
    </location>
</feature>
<reference evidence="7" key="2">
    <citation type="submission" date="2025-09" db="UniProtKB">
        <authorList>
            <consortium name="Ensembl"/>
        </authorList>
    </citation>
    <scope>IDENTIFICATION</scope>
</reference>
<comment type="subcellular location">
    <subcellularLocation>
        <location evidence="1">Secreted</location>
    </subcellularLocation>
</comment>
<accession>A0A8C2WL54</accession>
<evidence type="ECO:0000256" key="4">
    <source>
        <dbReference type="ARBA" id="ARBA00022729"/>
    </source>
</evidence>
<dbReference type="AlphaFoldDB" id="A0A8C2WL54"/>
<evidence type="ECO:0000256" key="3">
    <source>
        <dbReference type="ARBA" id="ARBA00022525"/>
    </source>
</evidence>
<proteinExistence type="inferred from homology"/>
<evidence type="ECO:0000256" key="5">
    <source>
        <dbReference type="ARBA" id="ARBA00023157"/>
    </source>
</evidence>
<feature type="chain" id="PRO_5033990628" evidence="6">
    <location>
        <begin position="28"/>
        <end position="178"/>
    </location>
</feature>
<name>A0A8C2WL54_CYCLU</name>
<dbReference type="GeneTree" id="ENSGT00940000154380"/>
<evidence type="ECO:0000313" key="7">
    <source>
        <dbReference type="Ensembl" id="ENSCLMP00005004249.1"/>
    </source>
</evidence>
<keyword evidence="5" id="KW-1015">Disulfide bond</keyword>
<dbReference type="PANTHER" id="PTHR23414">
    <property type="entry name" value="ADRENOMEDULLIN, ADM"/>
    <property type="match status" value="1"/>
</dbReference>
<dbReference type="GO" id="GO:0003073">
    <property type="term" value="P:regulation of systemic arterial blood pressure"/>
    <property type="evidence" value="ECO:0007669"/>
    <property type="project" value="TreeGrafter"/>
</dbReference>
<keyword evidence="8" id="KW-1185">Reference proteome</keyword>
<sequence length="178" mass="20151">MAKATYFVSRSQPRLFLLCLLSYFSLQHQLLTKLRCNLVYFLQTNLPRASKYPTSINITIMPSATDLSAAVDDHITEEDRHVIWRALLHKEPLPRLSDALLDQRDSVLWEAPVWQHGSRGRRHANSGGGRGHSHLMRVGCVLGTCQVQNLSHRLYQLIGQSGRENSSPINPRSPHSYG</sequence>
<evidence type="ECO:0000313" key="8">
    <source>
        <dbReference type="Proteomes" id="UP000694565"/>
    </source>
</evidence>
<dbReference type="Ensembl" id="ENSCLMT00005004589.1">
    <property type="protein sequence ID" value="ENSCLMP00005004249.1"/>
    <property type="gene ID" value="ENSCLMG00005002353.1"/>
</dbReference>
<dbReference type="InterPro" id="IPR021116">
    <property type="entry name" value="Calcitonin/adrenomedullin"/>
</dbReference>
<protein>
    <submittedName>
        <fullName evidence="7">Adrenomedullin 2</fullName>
    </submittedName>
</protein>
<dbReference type="Pfam" id="PF00214">
    <property type="entry name" value="Calc_CGRP_IAPP"/>
    <property type="match status" value="1"/>
</dbReference>
<reference evidence="7" key="1">
    <citation type="submission" date="2025-08" db="UniProtKB">
        <authorList>
            <consortium name="Ensembl"/>
        </authorList>
    </citation>
    <scope>IDENTIFICATION</scope>
</reference>
<organism evidence="7 8">
    <name type="scientific">Cyclopterus lumpus</name>
    <name type="common">Lumpsucker</name>
    <dbReference type="NCBI Taxonomy" id="8103"/>
    <lineage>
        <taxon>Eukaryota</taxon>
        <taxon>Metazoa</taxon>
        <taxon>Chordata</taxon>
        <taxon>Craniata</taxon>
        <taxon>Vertebrata</taxon>
        <taxon>Euteleostomi</taxon>
        <taxon>Actinopterygii</taxon>
        <taxon>Neopterygii</taxon>
        <taxon>Teleostei</taxon>
        <taxon>Neoteleostei</taxon>
        <taxon>Acanthomorphata</taxon>
        <taxon>Eupercaria</taxon>
        <taxon>Perciformes</taxon>
        <taxon>Cottioidei</taxon>
        <taxon>Cottales</taxon>
        <taxon>Cyclopteridae</taxon>
        <taxon>Cyclopterus</taxon>
    </lineage>
</organism>
<evidence type="ECO:0000256" key="1">
    <source>
        <dbReference type="ARBA" id="ARBA00004613"/>
    </source>
</evidence>
<dbReference type="GO" id="GO:0005576">
    <property type="term" value="C:extracellular region"/>
    <property type="evidence" value="ECO:0007669"/>
    <property type="project" value="UniProtKB-SubCell"/>
</dbReference>
<evidence type="ECO:0000256" key="2">
    <source>
        <dbReference type="ARBA" id="ARBA00010575"/>
    </source>
</evidence>
<dbReference type="GO" id="GO:0005179">
    <property type="term" value="F:hormone activity"/>
    <property type="evidence" value="ECO:0007669"/>
    <property type="project" value="InterPro"/>
</dbReference>
<dbReference type="GO" id="GO:0010460">
    <property type="term" value="P:positive regulation of heart rate"/>
    <property type="evidence" value="ECO:0007669"/>
    <property type="project" value="TreeGrafter"/>
</dbReference>
<keyword evidence="3" id="KW-0964">Secreted</keyword>
<evidence type="ECO:0000256" key="6">
    <source>
        <dbReference type="SAM" id="SignalP"/>
    </source>
</evidence>
<dbReference type="Proteomes" id="UP000694565">
    <property type="component" value="Unplaced"/>
</dbReference>
<dbReference type="PANTHER" id="PTHR23414:SF2">
    <property type="entry name" value="PROTEIN ADM2"/>
    <property type="match status" value="1"/>
</dbReference>
<dbReference type="InterPro" id="IPR051665">
    <property type="entry name" value="Adrenomedullin-reg_peptide"/>
</dbReference>
<comment type="similarity">
    <text evidence="2">Belongs to the adrenomedullin family.</text>
</comment>
<keyword evidence="4 6" id="KW-0732">Signal</keyword>
<dbReference type="GO" id="GO:0007189">
    <property type="term" value="P:adenylate cyclase-activating G protein-coupled receptor signaling pathway"/>
    <property type="evidence" value="ECO:0007669"/>
    <property type="project" value="TreeGrafter"/>
</dbReference>